<dbReference type="SUPFAM" id="SSF56601">
    <property type="entry name" value="beta-lactamase/transpeptidase-like"/>
    <property type="match status" value="1"/>
</dbReference>
<dbReference type="RefSeq" id="WP_148920965.1">
    <property type="nucleotide sequence ID" value="NZ_VTAV01000020.1"/>
</dbReference>
<reference evidence="2 3" key="1">
    <citation type="submission" date="2019-08" db="EMBL/GenBank/DDBJ databases">
        <title>Phlebobacter frassis gen. nov. sp. nov., a new member of family Sphingobacteriaceae isolated from sand fly rearing media.</title>
        <authorList>
            <person name="Kakumanu M.L."/>
            <person name="Marayati B.F."/>
            <person name="Wada-Katsumata A."/>
            <person name="Wasserberg G."/>
            <person name="Schal C."/>
            <person name="Apperson C.S."/>
            <person name="Ponnusamy L."/>
        </authorList>
    </citation>
    <scope>NUCLEOTIDE SEQUENCE [LARGE SCALE GENOMIC DNA]</scope>
    <source>
        <strain evidence="2 3">SSI9</strain>
    </source>
</reference>
<evidence type="ECO:0000259" key="1">
    <source>
        <dbReference type="Pfam" id="PF00144"/>
    </source>
</evidence>
<feature type="domain" description="Beta-lactamase-related" evidence="1">
    <location>
        <begin position="41"/>
        <end position="351"/>
    </location>
</feature>
<dbReference type="Proteomes" id="UP000322362">
    <property type="component" value="Unassembled WGS sequence"/>
</dbReference>
<organism evidence="2 3">
    <name type="scientific">Sphingobacterium phlebotomi</name>
    <dbReference type="NCBI Taxonomy" id="2605433"/>
    <lineage>
        <taxon>Bacteria</taxon>
        <taxon>Pseudomonadati</taxon>
        <taxon>Bacteroidota</taxon>
        <taxon>Sphingobacteriia</taxon>
        <taxon>Sphingobacteriales</taxon>
        <taxon>Sphingobacteriaceae</taxon>
        <taxon>Sphingobacterium</taxon>
    </lineage>
</organism>
<dbReference type="Gene3D" id="3.40.710.10">
    <property type="entry name" value="DD-peptidase/beta-lactamase superfamily"/>
    <property type="match status" value="1"/>
</dbReference>
<dbReference type="PANTHER" id="PTHR46825">
    <property type="entry name" value="D-ALANYL-D-ALANINE-CARBOXYPEPTIDASE/ENDOPEPTIDASE AMPH"/>
    <property type="match status" value="1"/>
</dbReference>
<dbReference type="InterPro" id="IPR012338">
    <property type="entry name" value="Beta-lactam/transpept-like"/>
</dbReference>
<dbReference type="AlphaFoldDB" id="A0A5D4GY94"/>
<gene>
    <name evidence="2" type="ORF">FXV77_19755</name>
</gene>
<comment type="caution">
    <text evidence="2">The sequence shown here is derived from an EMBL/GenBank/DDBJ whole genome shotgun (WGS) entry which is preliminary data.</text>
</comment>
<dbReference type="InterPro" id="IPR050491">
    <property type="entry name" value="AmpC-like"/>
</dbReference>
<name>A0A5D4GY94_9SPHI</name>
<evidence type="ECO:0000313" key="3">
    <source>
        <dbReference type="Proteomes" id="UP000322362"/>
    </source>
</evidence>
<evidence type="ECO:0000313" key="2">
    <source>
        <dbReference type="EMBL" id="TYR32235.1"/>
    </source>
</evidence>
<dbReference type="EMBL" id="VTAV01000020">
    <property type="protein sequence ID" value="TYR32235.1"/>
    <property type="molecule type" value="Genomic_DNA"/>
</dbReference>
<dbReference type="Pfam" id="PF00144">
    <property type="entry name" value="Beta-lactamase"/>
    <property type="match status" value="1"/>
</dbReference>
<dbReference type="InterPro" id="IPR001466">
    <property type="entry name" value="Beta-lactam-related"/>
</dbReference>
<keyword evidence="3" id="KW-1185">Reference proteome</keyword>
<accession>A0A5D4GY94</accession>
<dbReference type="PANTHER" id="PTHR46825:SF9">
    <property type="entry name" value="BETA-LACTAMASE-RELATED DOMAIN-CONTAINING PROTEIN"/>
    <property type="match status" value="1"/>
</dbReference>
<sequence>MNRTLVGMKQMILWIMLIGSVTYTDKTSAQTAKNLQVIAMLDSLLQQYNDNTPGFVINVVKDGLQVYSNATGMADLERGSYLDTESIFEVASVSKQFTATAVLLLVAEGKISLDDDVRRYVPRLPDYGKKITVSNLLTHTSGLRDWRNVTYLTDYVNYTRVYNQEDALNIICNQQKLNFEPGYKYSYSNSNYDLLALIVEQVSGQPFIDFATERLLKPAGMTHSTWRNDHRTVIKNRALSYIGAKGSYKLLSPMDNTAGAAGLLSTATDLQKWNIFWKNKGFGDAVAELRVQQGVLNNGRKINYALGGVNVFDRDGLKLITHGGLLTAYRTLVSYYPELDLSITYCANTREIIAPELVNKILEIYRPTAKEQLKFTSLSKEGMQKRTGVYKNPEAQQVFTVELRNDTTLAFKGGSILRAVSDTEMRAADEIYDFLDDNSVRVADEDGHVVYKKVNAYTPAEKELATFVGKYQSNDANVGISIEINEGSLRYTRNGYEWMVLKPSYQDDRIKAFSTIDNGLFTLLEFDTNNKMDLVISLPRALGIAFRKQE</sequence>
<protein>
    <submittedName>
        <fullName evidence="2">Beta-lactamase family protein</fullName>
    </submittedName>
</protein>
<proteinExistence type="predicted"/>